<feature type="repeat" description="WD" evidence="13">
    <location>
        <begin position="595"/>
        <end position="636"/>
    </location>
</feature>
<dbReference type="GO" id="GO:0005930">
    <property type="term" value="C:axoneme"/>
    <property type="evidence" value="ECO:0007669"/>
    <property type="project" value="UniProtKB-ARBA"/>
</dbReference>
<evidence type="ECO:0000256" key="3">
    <source>
        <dbReference type="ARBA" id="ARBA00022490"/>
    </source>
</evidence>
<dbReference type="PROSITE" id="PS50294">
    <property type="entry name" value="WD_REPEATS_REGION"/>
    <property type="match status" value="2"/>
</dbReference>
<name>A0A1B0BD10_9MUSC</name>
<dbReference type="InterPro" id="IPR050630">
    <property type="entry name" value="WD_repeat_EMAP"/>
</dbReference>
<organism evidence="15 16">
    <name type="scientific">Glossina palpalis gambiensis</name>
    <dbReference type="NCBI Taxonomy" id="67801"/>
    <lineage>
        <taxon>Eukaryota</taxon>
        <taxon>Metazoa</taxon>
        <taxon>Ecdysozoa</taxon>
        <taxon>Arthropoda</taxon>
        <taxon>Hexapoda</taxon>
        <taxon>Insecta</taxon>
        <taxon>Pterygota</taxon>
        <taxon>Neoptera</taxon>
        <taxon>Endopterygota</taxon>
        <taxon>Diptera</taxon>
        <taxon>Brachycera</taxon>
        <taxon>Muscomorpha</taxon>
        <taxon>Hippoboscoidea</taxon>
        <taxon>Glossinidae</taxon>
        <taxon>Glossina</taxon>
    </lineage>
</organism>
<keyword evidence="5" id="KW-0677">Repeat</keyword>
<keyword evidence="8" id="KW-0966">Cell projection</keyword>
<keyword evidence="6" id="KW-0282">Flagellum</keyword>
<feature type="compositionally biased region" description="Polar residues" evidence="14">
    <location>
        <begin position="700"/>
        <end position="714"/>
    </location>
</feature>
<dbReference type="CDD" id="cd00200">
    <property type="entry name" value="WD40"/>
    <property type="match status" value="1"/>
</dbReference>
<feature type="repeat" description="WD" evidence="13">
    <location>
        <begin position="511"/>
        <end position="552"/>
    </location>
</feature>
<feature type="repeat" description="WD" evidence="13">
    <location>
        <begin position="637"/>
        <end position="670"/>
    </location>
</feature>
<evidence type="ECO:0000256" key="4">
    <source>
        <dbReference type="ARBA" id="ARBA00022574"/>
    </source>
</evidence>
<comment type="similarity">
    <text evidence="9">Belongs to the CFAP52 family.</text>
</comment>
<reference evidence="15" key="2">
    <citation type="submission" date="2020-05" db="UniProtKB">
        <authorList>
            <consortium name="EnsemblMetazoa"/>
        </authorList>
    </citation>
    <scope>IDENTIFICATION</scope>
    <source>
        <strain evidence="15">IAEA</strain>
    </source>
</reference>
<evidence type="ECO:0000313" key="16">
    <source>
        <dbReference type="Proteomes" id="UP000092460"/>
    </source>
</evidence>
<protein>
    <recommendedName>
        <fullName evidence="10">Cilia- and flagella-associated protein 52</fullName>
    </recommendedName>
</protein>
<dbReference type="InterPro" id="IPR001680">
    <property type="entry name" value="WD40_rpt"/>
</dbReference>
<keyword evidence="16" id="KW-1185">Reference proteome</keyword>
<evidence type="ECO:0000256" key="12">
    <source>
        <dbReference type="ARBA" id="ARBA00047117"/>
    </source>
</evidence>
<keyword evidence="7" id="KW-0969">Cilium</keyword>
<evidence type="ECO:0000256" key="13">
    <source>
        <dbReference type="PROSITE-ProRule" id="PRU00221"/>
    </source>
</evidence>
<dbReference type="STRING" id="67801.A0A1B0BD10"/>
<proteinExistence type="inferred from homology"/>
<dbReference type="Proteomes" id="UP000092460">
    <property type="component" value="Unassembled WGS sequence"/>
</dbReference>
<dbReference type="SUPFAM" id="SSF50978">
    <property type="entry name" value="WD40 repeat-like"/>
    <property type="match status" value="2"/>
</dbReference>
<evidence type="ECO:0000256" key="11">
    <source>
        <dbReference type="ARBA" id="ARBA00046056"/>
    </source>
</evidence>
<dbReference type="EMBL" id="JXJN01012220">
    <property type="status" value="NOT_ANNOTATED_CDS"/>
    <property type="molecule type" value="Genomic_DNA"/>
</dbReference>
<dbReference type="AlphaFoldDB" id="A0A1B0BD10"/>
<evidence type="ECO:0000256" key="2">
    <source>
        <dbReference type="ARBA" id="ARBA00004496"/>
    </source>
</evidence>
<dbReference type="InterPro" id="IPR019775">
    <property type="entry name" value="WD40_repeat_CS"/>
</dbReference>
<dbReference type="Gene3D" id="2.130.10.10">
    <property type="entry name" value="YVTN repeat-like/Quinoprotein amine dehydrogenase"/>
    <property type="match status" value="3"/>
</dbReference>
<reference evidence="16" key="1">
    <citation type="submission" date="2015-01" db="EMBL/GenBank/DDBJ databases">
        <authorList>
            <person name="Aksoy S."/>
            <person name="Warren W."/>
            <person name="Wilson R.K."/>
        </authorList>
    </citation>
    <scope>NUCLEOTIDE SEQUENCE [LARGE SCALE GENOMIC DNA]</scope>
    <source>
        <strain evidence="16">IAEA</strain>
    </source>
</reference>
<dbReference type="InterPro" id="IPR015943">
    <property type="entry name" value="WD40/YVTN_repeat-like_dom_sf"/>
</dbReference>
<evidence type="ECO:0000256" key="9">
    <source>
        <dbReference type="ARBA" id="ARBA00029456"/>
    </source>
</evidence>
<evidence type="ECO:0000256" key="5">
    <source>
        <dbReference type="ARBA" id="ARBA00022737"/>
    </source>
</evidence>
<accession>A0A1B0BD10</accession>
<dbReference type="PROSITE" id="PS00678">
    <property type="entry name" value="WD_REPEATS_1"/>
    <property type="match status" value="1"/>
</dbReference>
<evidence type="ECO:0000256" key="8">
    <source>
        <dbReference type="ARBA" id="ARBA00023273"/>
    </source>
</evidence>
<comment type="subunit">
    <text evidence="12">Microtubule inner protein component of sperm flagellar doublet microtubules. Interacts with BRCA2. Interacts with the CCT chaperonin complex. Interacts with HSP70. Interacts with AK8. Interacts with CFAP45. Interacts with DNAI1. Interacts with IQDC.</text>
</comment>
<dbReference type="VEuPathDB" id="VectorBase:GPPI026145"/>
<evidence type="ECO:0000256" key="6">
    <source>
        <dbReference type="ARBA" id="ARBA00022846"/>
    </source>
</evidence>
<dbReference type="Pfam" id="PF00400">
    <property type="entry name" value="WD40"/>
    <property type="match status" value="5"/>
</dbReference>
<evidence type="ECO:0000256" key="7">
    <source>
        <dbReference type="ARBA" id="ARBA00023069"/>
    </source>
</evidence>
<dbReference type="PANTHER" id="PTHR13720:SF14">
    <property type="entry name" value="CILIA- AND FLAGELLA-ASSOCIATED PROTEIN 52"/>
    <property type="match status" value="1"/>
</dbReference>
<evidence type="ECO:0000256" key="14">
    <source>
        <dbReference type="SAM" id="MobiDB-lite"/>
    </source>
</evidence>
<evidence type="ECO:0000313" key="15">
    <source>
        <dbReference type="EnsemblMetazoa" id="GPPI026145-PA"/>
    </source>
</evidence>
<comment type="function">
    <text evidence="11">Microtubule inner protein (MIP) part of the dynein-decorated doublet microtubules (DMTs) in cilia axoneme. Important for proper ciliary and flagellar beating. May act in cooperation with CFAP45 and axonemal dynein subunit DNAH11. May play a role in cell growth and/or survival.</text>
</comment>
<evidence type="ECO:0000256" key="10">
    <source>
        <dbReference type="ARBA" id="ARBA00029552"/>
    </source>
</evidence>
<sequence>MTETVQNDVEVEKLNCRAIFGINGKVNFGLHLHPDGRHMIFPLGMKIGIDDTKTSTQEFIAGHTNNLSCLDLSRSGKYMASGQINHMGFPAYVILWDFAERRELARHDLHKVRAQSVCFTAHDKYIISIGGRDDGSVIVFDIETRTPICRSVASRGINGNPEVVKALNNNPSFFVTAGDRHLRLWSIQREMKKVNVQDVFMGKQQRRMCCVGIYRGDEYAYMGTYSGDLMKVSLNCCDAVNVTHVGQTSGLVGAYGVHNPRKPFGKDCNRYVHGVRVLRIVDDGLLLVGAGDGVVELVEERKDINEIAFKNYPNPTCPMLKMLKRTKVNGAVSSLVEINPLEYYIATDLNEIYLLNIKTFSLKLLKTSHKKAVYAIVFPRNLSNVFATAGYETIRVWSTKRLQELLRIMVYNFNCAALAFSFDGTSIVSAWNDGVIRSFTPITGRLIYAIPNAHNKGDLLFLIDTFNIFVCLGCSALAISSTGRVLVTGGIEGQVRVWKIEPFRQSLLGVLKDHSAPITTLDFNKFDTEVISASSDGSCVIWDIKRLTRKTVVAANTQFMTAKYFPTGVQFLTCGTDGCISYWMVYNGSLIRELQASKKSSVNHIAINATGDYFASVGSDQMVKLWDYNRGNVVAEGHEHASAVISVAYSPSRKFFVTGCTDGAIIIWDVPEKYWGQENPPPIEEPIVEEKPKPKTETPSQPQVKSSRSNTSKGENIEGLVASTPKNNICCVECPPITATTKKGANENCNIVPDVKKC</sequence>
<dbReference type="PROSITE" id="PS50082">
    <property type="entry name" value="WD_REPEATS_2"/>
    <property type="match status" value="4"/>
</dbReference>
<dbReference type="PANTHER" id="PTHR13720">
    <property type="entry name" value="WD-40 REPEAT PROTEIN"/>
    <property type="match status" value="1"/>
</dbReference>
<comment type="subcellular location">
    <subcellularLocation>
        <location evidence="1">Cell projection</location>
        <location evidence="1">Cilium</location>
        <location evidence="1">Flagellum</location>
    </subcellularLocation>
    <subcellularLocation>
        <location evidence="2">Cytoplasm</location>
    </subcellularLocation>
</comment>
<dbReference type="InterPro" id="IPR036322">
    <property type="entry name" value="WD40_repeat_dom_sf"/>
</dbReference>
<keyword evidence="3" id="KW-0963">Cytoplasm</keyword>
<feature type="repeat" description="WD" evidence="13">
    <location>
        <begin position="476"/>
        <end position="501"/>
    </location>
</feature>
<dbReference type="EnsemblMetazoa" id="GPPI026145-RA">
    <property type="protein sequence ID" value="GPPI026145-PA"/>
    <property type="gene ID" value="GPPI026145"/>
</dbReference>
<evidence type="ECO:0000256" key="1">
    <source>
        <dbReference type="ARBA" id="ARBA00004230"/>
    </source>
</evidence>
<keyword evidence="4 13" id="KW-0853">WD repeat</keyword>
<dbReference type="SMART" id="SM00320">
    <property type="entry name" value="WD40"/>
    <property type="match status" value="11"/>
</dbReference>
<feature type="region of interest" description="Disordered" evidence="14">
    <location>
        <begin position="678"/>
        <end position="716"/>
    </location>
</feature>
<dbReference type="GO" id="GO:0031514">
    <property type="term" value="C:motile cilium"/>
    <property type="evidence" value="ECO:0007669"/>
    <property type="project" value="UniProtKB-SubCell"/>
</dbReference>